<dbReference type="EMBL" id="JAVRFA010000003">
    <property type="protein sequence ID" value="MDT0394021.1"/>
    <property type="molecule type" value="Genomic_DNA"/>
</dbReference>
<accession>A0ABU2PQD4</accession>
<feature type="non-terminal residue" evidence="1">
    <location>
        <position position="1"/>
    </location>
</feature>
<reference evidence="2" key="1">
    <citation type="submission" date="2023-07" db="EMBL/GenBank/DDBJ databases">
        <title>30 novel species of actinomycetes from the DSMZ collection.</title>
        <authorList>
            <person name="Nouioui I."/>
        </authorList>
    </citation>
    <scope>NUCLEOTIDE SEQUENCE [LARGE SCALE GENOMIC DNA]</scope>
    <source>
        <strain evidence="2">DSM 41636</strain>
    </source>
</reference>
<evidence type="ECO:0000313" key="2">
    <source>
        <dbReference type="Proteomes" id="UP001183881"/>
    </source>
</evidence>
<dbReference type="Proteomes" id="UP001183881">
    <property type="component" value="Unassembled WGS sequence"/>
</dbReference>
<sequence length="139" mass="14313">PTTPASPPPEGPNDASVAILVRTAGLRLLLLGDLEPPSQRALARSPAARRLTGVDVLKVAHHGSAYQDPDLIRRAAPRLALISTGEGNTYGHPAPGTVAALRAGGATVLRTDREGAIAVLAGEGGNRAAGRREIRVARQ</sequence>
<organism evidence="1 2">
    <name type="scientific">Streptomyces edwardsiae</name>
    <dbReference type="NCBI Taxonomy" id="3075527"/>
    <lineage>
        <taxon>Bacteria</taxon>
        <taxon>Bacillati</taxon>
        <taxon>Actinomycetota</taxon>
        <taxon>Actinomycetes</taxon>
        <taxon>Kitasatosporales</taxon>
        <taxon>Streptomycetaceae</taxon>
        <taxon>Streptomyces</taxon>
    </lineage>
</organism>
<dbReference type="PANTHER" id="PTHR30619:SF1">
    <property type="entry name" value="RECOMBINATION PROTEIN 2"/>
    <property type="match status" value="1"/>
</dbReference>
<gene>
    <name evidence="1" type="ORF">RM705_04765</name>
</gene>
<dbReference type="PANTHER" id="PTHR30619">
    <property type="entry name" value="DNA INTERNALIZATION/COMPETENCE PROTEIN COMEC/REC2"/>
    <property type="match status" value="1"/>
</dbReference>
<protein>
    <recommendedName>
        <fullName evidence="3">MBL fold metallo-hydrolase</fullName>
    </recommendedName>
</protein>
<comment type="caution">
    <text evidence="1">The sequence shown here is derived from an EMBL/GenBank/DDBJ whole genome shotgun (WGS) entry which is preliminary data.</text>
</comment>
<dbReference type="Gene3D" id="3.60.15.10">
    <property type="entry name" value="Ribonuclease Z/Hydroxyacylglutathione hydrolase-like"/>
    <property type="match status" value="1"/>
</dbReference>
<dbReference type="RefSeq" id="WP_394818023.1">
    <property type="nucleotide sequence ID" value="NZ_JAVRFA010000003.1"/>
</dbReference>
<keyword evidence="2" id="KW-1185">Reference proteome</keyword>
<evidence type="ECO:0000313" key="1">
    <source>
        <dbReference type="EMBL" id="MDT0394021.1"/>
    </source>
</evidence>
<proteinExistence type="predicted"/>
<dbReference type="InterPro" id="IPR052159">
    <property type="entry name" value="Competence_DNA_uptake"/>
</dbReference>
<dbReference type="SUPFAM" id="SSF56281">
    <property type="entry name" value="Metallo-hydrolase/oxidoreductase"/>
    <property type="match status" value="1"/>
</dbReference>
<dbReference type="InterPro" id="IPR036866">
    <property type="entry name" value="RibonucZ/Hydroxyglut_hydro"/>
</dbReference>
<evidence type="ECO:0008006" key="3">
    <source>
        <dbReference type="Google" id="ProtNLM"/>
    </source>
</evidence>
<name>A0ABU2PQD4_9ACTN</name>